<evidence type="ECO:0000256" key="10">
    <source>
        <dbReference type="ARBA" id="ARBA00023180"/>
    </source>
</evidence>
<dbReference type="PANTHER" id="PTHR12231:SF253">
    <property type="entry name" value="DPR-INTERACTING PROTEIN ETA, ISOFORM B-RELATED"/>
    <property type="match status" value="1"/>
</dbReference>
<keyword evidence="10" id="KW-0325">Glycoprotein</keyword>
<evidence type="ECO:0000256" key="8">
    <source>
        <dbReference type="ARBA" id="ARBA00023136"/>
    </source>
</evidence>
<evidence type="ECO:0000256" key="3">
    <source>
        <dbReference type="ARBA" id="ARBA00022692"/>
    </source>
</evidence>
<dbReference type="InterPro" id="IPR003599">
    <property type="entry name" value="Ig_sub"/>
</dbReference>
<reference evidence="13" key="1">
    <citation type="submission" date="2017-08" db="EMBL/GenBank/DDBJ databases">
        <title>Assembly of the North American Bullfrog Genome.</title>
        <authorList>
            <person name="Warren R.L."/>
            <person name="Vandervalk B.P."/>
            <person name="Kucuk E."/>
            <person name="Birol I."/>
            <person name="Helbing C."/>
            <person name="Pandoh P."/>
            <person name="Behsaz B."/>
            <person name="Mohamadi H."/>
            <person name="Chu J."/>
            <person name="Jackman S."/>
            <person name="Hammond S.A."/>
            <person name="Veldhoen N."/>
            <person name="Kirk H."/>
            <person name="Zhao Y."/>
            <person name="Coope R."/>
            <person name="Pleasance S."/>
            <person name="Moore R."/>
            <person name="Holt R."/>
        </authorList>
    </citation>
    <scope>NUCLEOTIDE SEQUENCE</scope>
    <source>
        <strain evidence="13">Bruno</strain>
        <tissue evidence="13">Liver</tissue>
    </source>
</reference>
<dbReference type="InterPro" id="IPR007110">
    <property type="entry name" value="Ig-like_dom"/>
</dbReference>
<evidence type="ECO:0000256" key="4">
    <source>
        <dbReference type="ARBA" id="ARBA00022729"/>
    </source>
</evidence>
<feature type="non-terminal residue" evidence="13">
    <location>
        <position position="1"/>
    </location>
</feature>
<dbReference type="Pfam" id="PF07679">
    <property type="entry name" value="I-set"/>
    <property type="match status" value="1"/>
</dbReference>
<name>A0A2G9RU15_AQUCT</name>
<evidence type="ECO:0000256" key="9">
    <source>
        <dbReference type="ARBA" id="ARBA00023157"/>
    </source>
</evidence>
<protein>
    <recommendedName>
        <fullName evidence="12">Ig-like domain-containing protein</fullName>
    </recommendedName>
</protein>
<evidence type="ECO:0000256" key="7">
    <source>
        <dbReference type="ARBA" id="ARBA00022989"/>
    </source>
</evidence>
<dbReference type="PANTHER" id="PTHR12231">
    <property type="entry name" value="CTX-RELATED TYPE I TRANSMEMBRANE PROTEIN"/>
    <property type="match status" value="1"/>
</dbReference>
<sequence>ALEVTIVPDQGEIALEESKFFLCQVTGEASEIYWESPSGERLNNQQQISVIKSDDYSSTLTIYNASIQDAGTYKCIATGPEGRGESTVKLQIYQKLTFKNAPTPQEFTEGTDAVIICDVSSSMPSIIIWKHKSRDVAFKKDVRFVMLSNNYLQIRGIKKTDEGTYRCEGRILARGEINFKDIQVIVNGEVILVILHCSFFLFIA</sequence>
<dbReference type="OrthoDB" id="10056271at2759"/>
<dbReference type="Pfam" id="PF13927">
    <property type="entry name" value="Ig_3"/>
    <property type="match status" value="1"/>
</dbReference>
<dbReference type="InterPro" id="IPR051170">
    <property type="entry name" value="Neural/epithelial_adhesion"/>
</dbReference>
<proteinExistence type="predicted"/>
<dbReference type="InterPro" id="IPR003598">
    <property type="entry name" value="Ig_sub2"/>
</dbReference>
<dbReference type="GO" id="GO:0005886">
    <property type="term" value="C:plasma membrane"/>
    <property type="evidence" value="ECO:0007669"/>
    <property type="project" value="UniProtKB-SubCell"/>
</dbReference>
<dbReference type="SUPFAM" id="SSF48726">
    <property type="entry name" value="Immunoglobulin"/>
    <property type="match status" value="2"/>
</dbReference>
<dbReference type="InterPro" id="IPR013783">
    <property type="entry name" value="Ig-like_fold"/>
</dbReference>
<evidence type="ECO:0000313" key="13">
    <source>
        <dbReference type="EMBL" id="PIO31388.1"/>
    </source>
</evidence>
<dbReference type="SMART" id="SM00408">
    <property type="entry name" value="IGc2"/>
    <property type="match status" value="2"/>
</dbReference>
<feature type="domain" description="Ig-like" evidence="12">
    <location>
        <begin position="94"/>
        <end position="167"/>
    </location>
</feature>
<dbReference type="GO" id="GO:0007155">
    <property type="term" value="P:cell adhesion"/>
    <property type="evidence" value="ECO:0007669"/>
    <property type="project" value="UniProtKB-KW"/>
</dbReference>
<dbReference type="PROSITE" id="PS50835">
    <property type="entry name" value="IG_LIKE"/>
    <property type="match status" value="2"/>
</dbReference>
<evidence type="ECO:0000256" key="5">
    <source>
        <dbReference type="ARBA" id="ARBA00022737"/>
    </source>
</evidence>
<dbReference type="EMBL" id="KV931701">
    <property type="protein sequence ID" value="PIO31388.1"/>
    <property type="molecule type" value="Genomic_DNA"/>
</dbReference>
<dbReference type="FunFam" id="2.60.40.10:FF:000086">
    <property type="entry name" value="Neural cell adhesion molecule 1"/>
    <property type="match status" value="1"/>
</dbReference>
<dbReference type="InterPro" id="IPR036179">
    <property type="entry name" value="Ig-like_dom_sf"/>
</dbReference>
<dbReference type="Gene3D" id="2.60.40.10">
    <property type="entry name" value="Immunoglobulins"/>
    <property type="match status" value="2"/>
</dbReference>
<keyword evidence="6" id="KW-0130">Cell adhesion</keyword>
<keyword evidence="8" id="KW-0472">Membrane</keyword>
<keyword evidence="9" id="KW-1015">Disulfide bond</keyword>
<keyword evidence="5" id="KW-0677">Repeat</keyword>
<keyword evidence="11" id="KW-0393">Immunoglobulin domain</keyword>
<dbReference type="InterPro" id="IPR009138">
    <property type="entry name" value="Neural_cell_adh"/>
</dbReference>
<keyword evidence="4" id="KW-0732">Signal</keyword>
<feature type="domain" description="Ig-like" evidence="12">
    <location>
        <begin position="10"/>
        <end position="91"/>
    </location>
</feature>
<comment type="subcellular location">
    <subcellularLocation>
        <location evidence="1">Cell membrane</location>
        <topology evidence="1">Single-pass membrane protein</topology>
    </subcellularLocation>
</comment>
<evidence type="ECO:0000256" key="2">
    <source>
        <dbReference type="ARBA" id="ARBA00022475"/>
    </source>
</evidence>
<keyword evidence="3" id="KW-0812">Transmembrane</keyword>
<evidence type="ECO:0000259" key="12">
    <source>
        <dbReference type="PROSITE" id="PS50835"/>
    </source>
</evidence>
<evidence type="ECO:0000256" key="11">
    <source>
        <dbReference type="ARBA" id="ARBA00023319"/>
    </source>
</evidence>
<gene>
    <name evidence="13" type="ORF">AB205_0154460</name>
</gene>
<organism evidence="13">
    <name type="scientific">Aquarana catesbeiana</name>
    <name type="common">American bullfrog</name>
    <name type="synonym">Rana catesbeiana</name>
    <dbReference type="NCBI Taxonomy" id="8400"/>
    <lineage>
        <taxon>Eukaryota</taxon>
        <taxon>Metazoa</taxon>
        <taxon>Chordata</taxon>
        <taxon>Craniata</taxon>
        <taxon>Vertebrata</taxon>
        <taxon>Euteleostomi</taxon>
        <taxon>Amphibia</taxon>
        <taxon>Batrachia</taxon>
        <taxon>Anura</taxon>
        <taxon>Neobatrachia</taxon>
        <taxon>Ranoidea</taxon>
        <taxon>Ranidae</taxon>
        <taxon>Aquarana</taxon>
    </lineage>
</organism>
<dbReference type="AlphaFoldDB" id="A0A2G9RU15"/>
<dbReference type="InterPro" id="IPR013098">
    <property type="entry name" value="Ig_I-set"/>
</dbReference>
<evidence type="ECO:0000256" key="1">
    <source>
        <dbReference type="ARBA" id="ARBA00004162"/>
    </source>
</evidence>
<accession>A0A2G9RU15</accession>
<keyword evidence="7" id="KW-1133">Transmembrane helix</keyword>
<dbReference type="PRINTS" id="PR01838">
    <property type="entry name" value="NCAMFAMILY"/>
</dbReference>
<dbReference type="SMART" id="SM00409">
    <property type="entry name" value="IG"/>
    <property type="match status" value="2"/>
</dbReference>
<evidence type="ECO:0000256" key="6">
    <source>
        <dbReference type="ARBA" id="ARBA00022889"/>
    </source>
</evidence>
<keyword evidence="2" id="KW-1003">Cell membrane</keyword>